<dbReference type="InterPro" id="IPR014756">
    <property type="entry name" value="Ig_E-set"/>
</dbReference>
<feature type="domain" description="B box-type" evidence="25">
    <location>
        <begin position="122"/>
        <end position="150"/>
    </location>
</feature>
<protein>
    <recommendedName>
        <fullName evidence="17">E3 ubiquitin-protein ligase TRIM71</fullName>
        <ecNumber evidence="5">2.3.2.27</ecNumber>
    </recommendedName>
    <alternativeName>
        <fullName evidence="20">Protein lin-41 homolog</fullName>
    </alternativeName>
    <alternativeName>
        <fullName evidence="18">RING-type E3 ubiquitin transferase TRIM71</fullName>
    </alternativeName>
    <alternativeName>
        <fullName evidence="19">Tripartite motif-containing protein 71</fullName>
    </alternativeName>
</protein>
<dbReference type="InterPro" id="IPR013083">
    <property type="entry name" value="Znf_RING/FYVE/PHD"/>
</dbReference>
<dbReference type="PANTHER" id="PTHR24104:SF55">
    <property type="entry name" value="E3 UBIQUITIN-PROTEIN LIGASE TRIM71"/>
    <property type="match status" value="1"/>
</dbReference>
<evidence type="ECO:0000256" key="19">
    <source>
        <dbReference type="ARBA" id="ARBA00042007"/>
    </source>
</evidence>
<dbReference type="InterPro" id="IPR011042">
    <property type="entry name" value="6-blade_b-propeller_TolB-like"/>
</dbReference>
<evidence type="ECO:0000256" key="17">
    <source>
        <dbReference type="ARBA" id="ARBA00040205"/>
    </source>
</evidence>
<evidence type="ECO:0000256" key="12">
    <source>
        <dbReference type="ARBA" id="ARBA00022786"/>
    </source>
</evidence>
<feature type="repeat" description="Filamin" evidence="22">
    <location>
        <begin position="298"/>
        <end position="399"/>
    </location>
</feature>
<dbReference type="FunFam" id="2.120.10.30:FF:000013">
    <property type="entry name" value="E3 ubiquitin-protein ligase TRIM71"/>
    <property type="match status" value="1"/>
</dbReference>
<keyword evidence="11 21" id="KW-0863">Zinc-finger</keyword>
<feature type="repeat" description="NHL" evidence="23">
    <location>
        <begin position="459"/>
        <end position="502"/>
    </location>
</feature>
<feature type="repeat" description="NHL" evidence="23">
    <location>
        <begin position="647"/>
        <end position="687"/>
    </location>
</feature>
<accession>A0A8B9USB4</accession>
<comment type="similarity">
    <text evidence="4">Belongs to the TRIM/RBCC family.</text>
</comment>
<dbReference type="Ensembl" id="ENSAZOT00000013588.1">
    <property type="protein sequence ID" value="ENSAZOP00000012684.1"/>
    <property type="gene ID" value="ENSAZOG00000008127.1"/>
</dbReference>
<dbReference type="Gene3D" id="2.60.40.10">
    <property type="entry name" value="Immunoglobulins"/>
    <property type="match status" value="1"/>
</dbReference>
<dbReference type="SUPFAM" id="SSF81296">
    <property type="entry name" value="E set domains"/>
    <property type="match status" value="1"/>
</dbReference>
<dbReference type="GO" id="GO:0017148">
    <property type="term" value="P:negative regulation of translation"/>
    <property type="evidence" value="ECO:0007669"/>
    <property type="project" value="UniProtKB-ARBA"/>
</dbReference>
<name>A0A8B9USB4_9AVES</name>
<dbReference type="Pfam" id="PF00643">
    <property type="entry name" value="zf-B_box"/>
    <property type="match status" value="1"/>
</dbReference>
<keyword evidence="6" id="KW-0217">Developmental protein</keyword>
<sequence length="687" mass="74759">PSIPPGSGPSQMASFPEADFQICPLCKEMRLHVLPCLHAFCRQCLEAQRHPGAGDALKLRCPICDQKVVISEPSGMDALPSSNFLLSNLLDVVVVAAAADEHKNGRPVAPGPSAAGSAPGVLHFYCDTCSVPICRECTMGRHVGHSFIYLQDALQDSRTLTIQLLADAQQGRQAIQVRYSQLKCLIFLFCSPTAFSLQGKVSGKKLSASSVSLLTPSVLPELTEVNLNKLDNTISAVQQVLEEGRTMDILLARDRMLAQVQELKNVRGLLQPQEDDRIMFTPPDQALYMAIKSMGFVSSGAFAPLTKATGEGLKRALQGKVASFTVIGYDHDGEPRLSGGDMISAVVMGPDGNLFGADVSDQQNGTYLVSYRPQLEGEHLVSVMMCNQHIENSPFKVMVKSGRSYIGIGLPGLSFGSEGDSDGKLCRPWGVSVDKEGYIIVADRSNNRIQVFKPCGTFHHKFGTLGSRPGQFDRPAGVACDISRRIVVADKDNHRIQIFTFEGQFILKFGEKGTKNGQFNYPWDVAVNAEGKILVSDTRNHRVQLFGPDGAFLNKYGFEGALWKHFDSPRGVTFNHEGHLVVTDFNNHRLLVIHADCQSARFLGSEGSGNGQFLRPQGVAVDQEGRIIVADSRNHRVQIFESNGSFLCKFGTQGSGFGQMDRPSGIAVTPDGMIVVVDFGNNRILVF</sequence>
<dbReference type="InterPro" id="IPR001258">
    <property type="entry name" value="NHL_repeat"/>
</dbReference>
<dbReference type="GO" id="GO:0000932">
    <property type="term" value="C:P-body"/>
    <property type="evidence" value="ECO:0007669"/>
    <property type="project" value="UniProtKB-SubCell"/>
</dbReference>
<dbReference type="CDD" id="cd16589">
    <property type="entry name" value="RING-HC_TRIM71_C-VII"/>
    <property type="match status" value="1"/>
</dbReference>
<dbReference type="SMART" id="SM00557">
    <property type="entry name" value="IG_FLMN"/>
    <property type="match status" value="1"/>
</dbReference>
<evidence type="ECO:0000256" key="1">
    <source>
        <dbReference type="ARBA" id="ARBA00000900"/>
    </source>
</evidence>
<evidence type="ECO:0000256" key="22">
    <source>
        <dbReference type="PROSITE-ProRule" id="PRU00087"/>
    </source>
</evidence>
<evidence type="ECO:0000256" key="20">
    <source>
        <dbReference type="ARBA" id="ARBA00043228"/>
    </source>
</evidence>
<evidence type="ECO:0000256" key="10">
    <source>
        <dbReference type="ARBA" id="ARBA00022737"/>
    </source>
</evidence>
<dbReference type="SMART" id="SM00184">
    <property type="entry name" value="RING"/>
    <property type="match status" value="1"/>
</dbReference>
<keyword evidence="12" id="KW-0833">Ubl conjugation pathway</keyword>
<evidence type="ECO:0000256" key="21">
    <source>
        <dbReference type="PROSITE-ProRule" id="PRU00024"/>
    </source>
</evidence>
<dbReference type="InterPro" id="IPR017868">
    <property type="entry name" value="Filamin/ABP280_repeat-like"/>
</dbReference>
<dbReference type="GO" id="GO:0008270">
    <property type="term" value="F:zinc ion binding"/>
    <property type="evidence" value="ECO:0007669"/>
    <property type="project" value="UniProtKB-KW"/>
</dbReference>
<dbReference type="CDD" id="cd14954">
    <property type="entry name" value="NHL_TRIM71_like"/>
    <property type="match status" value="1"/>
</dbReference>
<evidence type="ECO:0000256" key="6">
    <source>
        <dbReference type="ARBA" id="ARBA00022473"/>
    </source>
</evidence>
<feature type="repeat" description="NHL" evidence="23">
    <location>
        <begin position="412"/>
        <end position="455"/>
    </location>
</feature>
<keyword evidence="10" id="KW-0677">Repeat</keyword>
<evidence type="ECO:0000256" key="14">
    <source>
        <dbReference type="ARBA" id="ARBA00022884"/>
    </source>
</evidence>
<evidence type="ECO:0000256" key="15">
    <source>
        <dbReference type="ARBA" id="ARBA00023054"/>
    </source>
</evidence>
<dbReference type="InterPro" id="IPR000315">
    <property type="entry name" value="Znf_B-box"/>
</dbReference>
<dbReference type="InterPro" id="IPR013783">
    <property type="entry name" value="Ig-like_fold"/>
</dbReference>
<evidence type="ECO:0000256" key="18">
    <source>
        <dbReference type="ARBA" id="ARBA00041679"/>
    </source>
</evidence>
<evidence type="ECO:0000256" key="16">
    <source>
        <dbReference type="ARBA" id="ARBA00023158"/>
    </source>
</evidence>
<evidence type="ECO:0000256" key="9">
    <source>
        <dbReference type="ARBA" id="ARBA00022723"/>
    </source>
</evidence>
<evidence type="ECO:0000259" key="25">
    <source>
        <dbReference type="PROSITE" id="PS50119"/>
    </source>
</evidence>
<dbReference type="PROSITE" id="PS50194">
    <property type="entry name" value="FILAMIN_REPEAT"/>
    <property type="match status" value="1"/>
</dbReference>
<dbReference type="EC" id="2.3.2.27" evidence="5"/>
<feature type="domain" description="RING-type" evidence="24">
    <location>
        <begin position="23"/>
        <end position="65"/>
    </location>
</feature>
<evidence type="ECO:0000256" key="4">
    <source>
        <dbReference type="ARBA" id="ARBA00008518"/>
    </source>
</evidence>
<dbReference type="Gene3D" id="3.30.40.10">
    <property type="entry name" value="Zinc/RING finger domain, C3HC4 (zinc finger)"/>
    <property type="match status" value="1"/>
</dbReference>
<keyword evidence="9" id="KW-0479">Metal-binding</keyword>
<dbReference type="PROSITE" id="PS51125">
    <property type="entry name" value="NHL"/>
    <property type="match status" value="6"/>
</dbReference>
<dbReference type="CDD" id="cd19796">
    <property type="entry name" value="Bbox2_TRIM71_C-VII"/>
    <property type="match status" value="1"/>
</dbReference>
<comment type="pathway">
    <text evidence="3">Protein modification; protein ubiquitination.</text>
</comment>
<evidence type="ECO:0000256" key="8">
    <source>
        <dbReference type="ARBA" id="ARBA00022679"/>
    </source>
</evidence>
<dbReference type="GO" id="GO:0031047">
    <property type="term" value="P:regulatory ncRNA-mediated gene silencing"/>
    <property type="evidence" value="ECO:0007669"/>
    <property type="project" value="UniProtKB-KW"/>
</dbReference>
<evidence type="ECO:0000256" key="23">
    <source>
        <dbReference type="PROSITE-ProRule" id="PRU00504"/>
    </source>
</evidence>
<dbReference type="GO" id="GO:0043161">
    <property type="term" value="P:proteasome-mediated ubiquitin-dependent protein catabolic process"/>
    <property type="evidence" value="ECO:0007669"/>
    <property type="project" value="TreeGrafter"/>
</dbReference>
<dbReference type="Gene3D" id="2.120.10.30">
    <property type="entry name" value="TolB, C-terminal domain"/>
    <property type="match status" value="2"/>
</dbReference>
<dbReference type="Pfam" id="PF01436">
    <property type="entry name" value="NHL"/>
    <property type="match status" value="6"/>
</dbReference>
<dbReference type="InterPro" id="IPR017907">
    <property type="entry name" value="Znf_RING_CS"/>
</dbReference>
<reference evidence="26" key="1">
    <citation type="submission" date="2025-08" db="UniProtKB">
        <authorList>
            <consortium name="Ensembl"/>
        </authorList>
    </citation>
    <scope>IDENTIFICATION</scope>
</reference>
<dbReference type="SUPFAM" id="SSF57845">
    <property type="entry name" value="B-box zinc-binding domain"/>
    <property type="match status" value="1"/>
</dbReference>
<dbReference type="Proteomes" id="UP000694549">
    <property type="component" value="Unplaced"/>
</dbReference>
<proteinExistence type="inferred from homology"/>
<keyword evidence="15" id="KW-0175">Coiled coil</keyword>
<dbReference type="PROSITE" id="PS00518">
    <property type="entry name" value="ZF_RING_1"/>
    <property type="match status" value="1"/>
</dbReference>
<evidence type="ECO:0000256" key="3">
    <source>
        <dbReference type="ARBA" id="ARBA00004906"/>
    </source>
</evidence>
<evidence type="ECO:0000256" key="13">
    <source>
        <dbReference type="ARBA" id="ARBA00022833"/>
    </source>
</evidence>
<comment type="subcellular location">
    <subcellularLocation>
        <location evidence="2">Cytoplasm</location>
        <location evidence="2">P-body</location>
    </subcellularLocation>
</comment>
<dbReference type="InterPro" id="IPR001298">
    <property type="entry name" value="Filamin/ABP280_rpt"/>
</dbReference>
<dbReference type="Pfam" id="PF00630">
    <property type="entry name" value="Filamin"/>
    <property type="match status" value="1"/>
</dbReference>
<evidence type="ECO:0000256" key="11">
    <source>
        <dbReference type="ARBA" id="ARBA00022771"/>
    </source>
</evidence>
<comment type="catalytic activity">
    <reaction evidence="1">
        <text>S-ubiquitinyl-[E2 ubiquitin-conjugating enzyme]-L-cysteine + [acceptor protein]-L-lysine = [E2 ubiquitin-conjugating enzyme]-L-cysteine + N(6)-ubiquitinyl-[acceptor protein]-L-lysine.</text>
        <dbReference type="EC" id="2.3.2.27"/>
    </reaction>
</comment>
<keyword evidence="27" id="KW-1185">Reference proteome</keyword>
<dbReference type="SUPFAM" id="SSF57850">
    <property type="entry name" value="RING/U-box"/>
    <property type="match status" value="1"/>
</dbReference>
<evidence type="ECO:0000256" key="5">
    <source>
        <dbReference type="ARBA" id="ARBA00012483"/>
    </source>
</evidence>
<keyword evidence="7" id="KW-0963">Cytoplasm</keyword>
<evidence type="ECO:0000256" key="7">
    <source>
        <dbReference type="ARBA" id="ARBA00022490"/>
    </source>
</evidence>
<evidence type="ECO:0000313" key="27">
    <source>
        <dbReference type="Proteomes" id="UP000694549"/>
    </source>
</evidence>
<organism evidence="26 27">
    <name type="scientific">Anas zonorhyncha</name>
    <name type="common">Eastern spot-billed duck</name>
    <dbReference type="NCBI Taxonomy" id="75864"/>
    <lineage>
        <taxon>Eukaryota</taxon>
        <taxon>Metazoa</taxon>
        <taxon>Chordata</taxon>
        <taxon>Craniata</taxon>
        <taxon>Vertebrata</taxon>
        <taxon>Euteleostomi</taxon>
        <taxon>Archelosauria</taxon>
        <taxon>Archosauria</taxon>
        <taxon>Dinosauria</taxon>
        <taxon>Saurischia</taxon>
        <taxon>Theropoda</taxon>
        <taxon>Coelurosauria</taxon>
        <taxon>Aves</taxon>
        <taxon>Neognathae</taxon>
        <taxon>Galloanserae</taxon>
        <taxon>Anseriformes</taxon>
        <taxon>Anatidae</taxon>
        <taxon>Anatinae</taxon>
        <taxon>Anas</taxon>
    </lineage>
</organism>
<dbReference type="InterPro" id="IPR001841">
    <property type="entry name" value="Znf_RING"/>
</dbReference>
<dbReference type="PANTHER" id="PTHR24104">
    <property type="entry name" value="E3 UBIQUITIN-PROTEIN LIGASE NHLRC1-RELATED"/>
    <property type="match status" value="1"/>
</dbReference>
<dbReference type="PROSITE" id="PS50119">
    <property type="entry name" value="ZF_BBOX"/>
    <property type="match status" value="1"/>
</dbReference>
<dbReference type="PROSITE" id="PS50089">
    <property type="entry name" value="ZF_RING_2"/>
    <property type="match status" value="1"/>
</dbReference>
<dbReference type="FunFam" id="2.120.10.30:FF:000025">
    <property type="entry name" value="E3 ubiquitin-protein ligase TRIM71"/>
    <property type="match status" value="1"/>
</dbReference>
<dbReference type="InterPro" id="IPR050952">
    <property type="entry name" value="TRIM-NHL_E3_ligases"/>
</dbReference>
<keyword evidence="14" id="KW-0694">RNA-binding</keyword>
<dbReference type="FunFam" id="2.60.40.10:FF:000527">
    <property type="entry name" value="E3 ubiquitin-protein ligase TRIM71"/>
    <property type="match status" value="1"/>
</dbReference>
<keyword evidence="8" id="KW-0808">Transferase</keyword>
<dbReference type="AlphaFoldDB" id="A0A8B9USB4"/>
<keyword evidence="13" id="KW-0862">Zinc</keyword>
<dbReference type="GO" id="GO:0000209">
    <property type="term" value="P:protein polyubiquitination"/>
    <property type="evidence" value="ECO:0007669"/>
    <property type="project" value="TreeGrafter"/>
</dbReference>
<reference evidence="26" key="2">
    <citation type="submission" date="2025-09" db="UniProtKB">
        <authorList>
            <consortium name="Ensembl"/>
        </authorList>
    </citation>
    <scope>IDENTIFICATION</scope>
</reference>
<dbReference type="Gene3D" id="3.30.160.60">
    <property type="entry name" value="Classic Zinc Finger"/>
    <property type="match status" value="1"/>
</dbReference>
<dbReference type="GO" id="GO:0035198">
    <property type="term" value="F:miRNA binding"/>
    <property type="evidence" value="ECO:0007669"/>
    <property type="project" value="UniProtKB-ARBA"/>
</dbReference>
<keyword evidence="16" id="KW-0943">RNA-mediated gene silencing</keyword>
<feature type="repeat" description="NHL" evidence="23">
    <location>
        <begin position="600"/>
        <end position="643"/>
    </location>
</feature>
<dbReference type="FunFam" id="2.120.10.30:FF:000080">
    <property type="entry name" value="E3 ubiquitin-protein ligase TRIM71"/>
    <property type="match status" value="1"/>
</dbReference>
<dbReference type="GO" id="GO:0061630">
    <property type="term" value="F:ubiquitin protein ligase activity"/>
    <property type="evidence" value="ECO:0007669"/>
    <property type="project" value="UniProtKB-EC"/>
</dbReference>
<feature type="repeat" description="NHL" evidence="23">
    <location>
        <begin position="508"/>
        <end position="549"/>
    </location>
</feature>
<evidence type="ECO:0000313" key="26">
    <source>
        <dbReference type="Ensembl" id="ENSAZOP00000012684.1"/>
    </source>
</evidence>
<dbReference type="SUPFAM" id="SSF101898">
    <property type="entry name" value="NHL repeat"/>
    <property type="match status" value="1"/>
</dbReference>
<evidence type="ECO:0000259" key="24">
    <source>
        <dbReference type="PROSITE" id="PS50089"/>
    </source>
</evidence>
<feature type="repeat" description="NHL" evidence="23">
    <location>
        <begin position="553"/>
        <end position="596"/>
    </location>
</feature>
<evidence type="ECO:0000256" key="2">
    <source>
        <dbReference type="ARBA" id="ARBA00004201"/>
    </source>
</evidence>